<evidence type="ECO:0000313" key="3">
    <source>
        <dbReference type="EMBL" id="MFC3531936.1"/>
    </source>
</evidence>
<protein>
    <submittedName>
        <fullName evidence="3">Helix-turn-helix domain-containing protein</fullName>
    </submittedName>
</protein>
<comment type="caution">
    <text evidence="3">The sequence shown here is derived from an EMBL/GenBank/DDBJ whole genome shotgun (WGS) entry which is preliminary data.</text>
</comment>
<evidence type="ECO:0000313" key="4">
    <source>
        <dbReference type="Proteomes" id="UP001595741"/>
    </source>
</evidence>
<dbReference type="EMBL" id="JBHRXN010000012">
    <property type="protein sequence ID" value="MFC3531936.1"/>
    <property type="molecule type" value="Genomic_DNA"/>
</dbReference>
<reference evidence="4" key="1">
    <citation type="journal article" date="2019" name="Int. J. Syst. Evol. Microbiol.">
        <title>The Global Catalogue of Microorganisms (GCM) 10K type strain sequencing project: providing services to taxonomists for standard genome sequencing and annotation.</title>
        <authorList>
            <consortium name="The Broad Institute Genomics Platform"/>
            <consortium name="The Broad Institute Genome Sequencing Center for Infectious Disease"/>
            <person name="Wu L."/>
            <person name="Ma J."/>
        </authorList>
    </citation>
    <scope>NUCLEOTIDE SEQUENCE [LARGE SCALE GENOMIC DNA]</scope>
    <source>
        <strain evidence="4">KCTC 42742</strain>
    </source>
</reference>
<dbReference type="RefSeq" id="WP_386090033.1">
    <property type="nucleotide sequence ID" value="NZ_JBHRXN010000012.1"/>
</dbReference>
<dbReference type="CDD" id="cd00093">
    <property type="entry name" value="HTH_XRE"/>
    <property type="match status" value="1"/>
</dbReference>
<keyword evidence="1" id="KW-0238">DNA-binding</keyword>
<dbReference type="InterPro" id="IPR010982">
    <property type="entry name" value="Lambda_DNA-bd_dom_sf"/>
</dbReference>
<sequence>MDQKNSLIVQIGFEIANRRRLLGMSQEQLAFTAGLHRTYISLVERGCKSPTITTLESIAASLGVPASEILKSAEDNVGKLAEG</sequence>
<organism evidence="3 4">
    <name type="scientific">Vogesella facilis</name>
    <dbReference type="NCBI Taxonomy" id="1655232"/>
    <lineage>
        <taxon>Bacteria</taxon>
        <taxon>Pseudomonadati</taxon>
        <taxon>Pseudomonadota</taxon>
        <taxon>Betaproteobacteria</taxon>
        <taxon>Neisseriales</taxon>
        <taxon>Chromobacteriaceae</taxon>
        <taxon>Vogesella</taxon>
    </lineage>
</organism>
<accession>A0ABV7RF41</accession>
<dbReference type="Proteomes" id="UP001595741">
    <property type="component" value="Unassembled WGS sequence"/>
</dbReference>
<dbReference type="Pfam" id="PF01381">
    <property type="entry name" value="HTH_3"/>
    <property type="match status" value="1"/>
</dbReference>
<name>A0ABV7RF41_9NEIS</name>
<dbReference type="InterPro" id="IPR001387">
    <property type="entry name" value="Cro/C1-type_HTH"/>
</dbReference>
<feature type="domain" description="HTH cro/C1-type" evidence="2">
    <location>
        <begin position="15"/>
        <end position="69"/>
    </location>
</feature>
<dbReference type="SMART" id="SM00530">
    <property type="entry name" value="HTH_XRE"/>
    <property type="match status" value="1"/>
</dbReference>
<gene>
    <name evidence="3" type="ORF">ACFOLG_07025</name>
</gene>
<dbReference type="Gene3D" id="1.10.260.40">
    <property type="entry name" value="lambda repressor-like DNA-binding domains"/>
    <property type="match status" value="1"/>
</dbReference>
<dbReference type="PROSITE" id="PS50943">
    <property type="entry name" value="HTH_CROC1"/>
    <property type="match status" value="1"/>
</dbReference>
<dbReference type="InterPro" id="IPR050807">
    <property type="entry name" value="TransReg_Diox_bact_type"/>
</dbReference>
<dbReference type="SUPFAM" id="SSF47413">
    <property type="entry name" value="lambda repressor-like DNA-binding domains"/>
    <property type="match status" value="1"/>
</dbReference>
<dbReference type="PANTHER" id="PTHR46797:SF1">
    <property type="entry name" value="METHYLPHOSPHONATE SYNTHASE"/>
    <property type="match status" value="1"/>
</dbReference>
<evidence type="ECO:0000259" key="2">
    <source>
        <dbReference type="PROSITE" id="PS50943"/>
    </source>
</evidence>
<dbReference type="PANTHER" id="PTHR46797">
    <property type="entry name" value="HTH-TYPE TRANSCRIPTIONAL REGULATOR"/>
    <property type="match status" value="1"/>
</dbReference>
<keyword evidence="4" id="KW-1185">Reference proteome</keyword>
<evidence type="ECO:0000256" key="1">
    <source>
        <dbReference type="ARBA" id="ARBA00023125"/>
    </source>
</evidence>
<proteinExistence type="predicted"/>